<accession>A0A191MXC7</accession>
<name>A0A191MXC7_CRYPA</name>
<dbReference type="SUPFAM" id="SSF64496">
    <property type="entry name" value="DNA-binding domain of intron-encoded endonucleases"/>
    <property type="match status" value="1"/>
</dbReference>
<dbReference type="GO" id="GO:0004519">
    <property type="term" value="F:endonuclease activity"/>
    <property type="evidence" value="ECO:0007669"/>
    <property type="project" value="UniProtKB-KW"/>
</dbReference>
<comment type="similarity">
    <text evidence="1">To endonucleases of group I introns of fungi and phage.</text>
</comment>
<dbReference type="Pfam" id="PF07460">
    <property type="entry name" value="NUMOD3"/>
    <property type="match status" value="2"/>
</dbReference>
<dbReference type="InterPro" id="IPR035901">
    <property type="entry name" value="GIY-YIG_endonuc_sf"/>
</dbReference>
<evidence type="ECO:0000313" key="3">
    <source>
        <dbReference type="EMBL" id="AMX22307.1"/>
    </source>
</evidence>
<proteinExistence type="predicted"/>
<dbReference type="NCBIfam" id="TIGR01453">
    <property type="entry name" value="grpIintron_endo"/>
    <property type="match status" value="1"/>
</dbReference>
<dbReference type="CDD" id="cd10445">
    <property type="entry name" value="GIY-YIG_bI1_like"/>
    <property type="match status" value="1"/>
</dbReference>
<dbReference type="Gene3D" id="3.40.1440.10">
    <property type="entry name" value="GIY-YIG endonuclease"/>
    <property type="match status" value="1"/>
</dbReference>
<dbReference type="SMART" id="SM00496">
    <property type="entry name" value="IENR2"/>
    <property type="match status" value="4"/>
</dbReference>
<keyword evidence="3" id="KW-0255">Endonuclease</keyword>
<dbReference type="SUPFAM" id="SSF82771">
    <property type="entry name" value="GIY-YIG endonuclease"/>
    <property type="match status" value="2"/>
</dbReference>
<evidence type="ECO:0000256" key="1">
    <source>
        <dbReference type="ARBA" id="ARBA00010045"/>
    </source>
</evidence>
<dbReference type="Pfam" id="PF07453">
    <property type="entry name" value="NUMOD1"/>
    <property type="match status" value="1"/>
</dbReference>
<evidence type="ECO:0000259" key="2">
    <source>
        <dbReference type="PROSITE" id="PS50164"/>
    </source>
</evidence>
<keyword evidence="3" id="KW-0378">Hydrolase</keyword>
<protein>
    <submittedName>
        <fullName evidence="3">GIY-YIG endonuclease</fullName>
    </submittedName>
</protein>
<organism evidence="3">
    <name type="scientific">Cryphonectria parasitica</name>
    <name type="common">Chestnut blight fungus</name>
    <name type="synonym">Endothia parasitica</name>
    <dbReference type="NCBI Taxonomy" id="5116"/>
    <lineage>
        <taxon>Eukaryota</taxon>
        <taxon>Fungi</taxon>
        <taxon>Dikarya</taxon>
        <taxon>Ascomycota</taxon>
        <taxon>Pezizomycotina</taxon>
        <taxon>Sordariomycetes</taxon>
        <taxon>Sordariomycetidae</taxon>
        <taxon>Diaporthales</taxon>
        <taxon>Cryphonectriaceae</taxon>
        <taxon>Cryphonectria-Endothia species complex</taxon>
        <taxon>Cryphonectria</taxon>
    </lineage>
</organism>
<dbReference type="SMART" id="SM00465">
    <property type="entry name" value="GIYc"/>
    <property type="match status" value="1"/>
</dbReference>
<dbReference type="InterPro" id="IPR006350">
    <property type="entry name" value="Intron_endoG1"/>
</dbReference>
<dbReference type="InterPro" id="IPR003611">
    <property type="entry name" value="NUMOD3"/>
</dbReference>
<sequence length="359" mass="40581">MSFTASLQFCRFYVAESSSLRIKNNSKDITPVVIYPNADLDKSRILADNLNTICVYRWVNKINGDIYVGSSTNIPQIKKVYFSTSSKYNLSDPKNNRKDSICVTSTSPVVIYSNAELDKTLILKNNQKKVGIYRWVNKVNGNSYVGSSVTLANRLRKYYTPSYITHYLTTGKSRIYVAILKYGHSNFQLEILEYCTKEEVIEREQYFIDLLKPEYNINPIADSWFGNTHSEESRIKMSNSAKGRKLTEETKKLLSLAKKGINNPNFGKITSEETKALISLGRIGKSFLSESIKEKMSADNGTAIRVIDLNTNETSVYTSITKAAKAIGITQSTLSIRFKNTEGGSFIVKKRYQIEKVNS</sequence>
<reference evidence="3" key="1">
    <citation type="journal article" date="2016" name="PLoS ONE">
        <title>Intron Derived Size Polymorphism in the Mitochondrial Genomes of Closely Related Chrysoporthe Species.</title>
        <authorList>
            <person name="Kanzi A.M."/>
            <person name="Wingfield B.D."/>
            <person name="Steenkamp E.T."/>
            <person name="Naidoo S."/>
            <person name="van der Merwe N.A."/>
        </authorList>
    </citation>
    <scope>NUCLEOTIDE SEQUENCE</scope>
</reference>
<dbReference type="GO" id="GO:0003677">
    <property type="term" value="F:DNA binding"/>
    <property type="evidence" value="ECO:0007669"/>
    <property type="project" value="InterPro"/>
</dbReference>
<dbReference type="InterPro" id="IPR000305">
    <property type="entry name" value="GIY-YIG_endonuc"/>
</dbReference>
<dbReference type="Pfam" id="PF01541">
    <property type="entry name" value="GIY-YIG"/>
    <property type="match status" value="1"/>
</dbReference>
<dbReference type="AlphaFoldDB" id="A0A191MXC7"/>
<feature type="domain" description="GIY-YIG" evidence="2">
    <location>
        <begin position="128"/>
        <end position="217"/>
    </location>
</feature>
<dbReference type="EMBL" id="KT428651">
    <property type="protein sequence ID" value="AMX22307.1"/>
    <property type="molecule type" value="Genomic_DNA"/>
</dbReference>
<keyword evidence="3" id="KW-0496">Mitochondrion</keyword>
<geneLocation type="mitochondrion" evidence="3"/>
<keyword evidence="3" id="KW-0540">Nuclease</keyword>
<gene>
    <name evidence="3" type="primary">orf359</name>
</gene>
<dbReference type="InterPro" id="IPR010896">
    <property type="entry name" value="NUMOD1"/>
</dbReference>
<dbReference type="PROSITE" id="PS50164">
    <property type="entry name" value="GIY_YIG"/>
    <property type="match status" value="1"/>
</dbReference>